<evidence type="ECO:0000256" key="2">
    <source>
        <dbReference type="ARBA" id="ARBA00022481"/>
    </source>
</evidence>
<organism evidence="10 11">
    <name type="scientific">Camellia sinensis</name>
    <name type="common">Tea plant</name>
    <name type="synonym">Thea sinensis</name>
    <dbReference type="NCBI Taxonomy" id="4442"/>
    <lineage>
        <taxon>Eukaryota</taxon>
        <taxon>Viridiplantae</taxon>
        <taxon>Streptophyta</taxon>
        <taxon>Embryophyta</taxon>
        <taxon>Tracheophyta</taxon>
        <taxon>Spermatophyta</taxon>
        <taxon>Magnoliopsida</taxon>
        <taxon>eudicotyledons</taxon>
        <taxon>Gunneridae</taxon>
        <taxon>Pentapetalae</taxon>
        <taxon>asterids</taxon>
        <taxon>Ericales</taxon>
        <taxon>Theaceae</taxon>
        <taxon>Camellia</taxon>
    </lineage>
</organism>
<dbReference type="InterPro" id="IPR051863">
    <property type="entry name" value="HIPP"/>
</dbReference>
<evidence type="ECO:0000256" key="6">
    <source>
        <dbReference type="ARBA" id="ARBA00024045"/>
    </source>
</evidence>
<dbReference type="PANTHER" id="PTHR45811">
    <property type="entry name" value="COPPER TRANSPORT PROTEIN FAMILY-RELATED"/>
    <property type="match status" value="1"/>
</dbReference>
<evidence type="ECO:0000256" key="5">
    <source>
        <dbReference type="ARBA" id="ARBA00023289"/>
    </source>
</evidence>
<dbReference type="GO" id="GO:0046872">
    <property type="term" value="F:metal ion binding"/>
    <property type="evidence" value="ECO:0007669"/>
    <property type="project" value="UniProtKB-KW"/>
</dbReference>
<dbReference type="EMBL" id="JACBKZ010000013">
    <property type="protein sequence ID" value="KAF5936069.1"/>
    <property type="molecule type" value="Genomic_DNA"/>
</dbReference>
<dbReference type="InterPro" id="IPR036163">
    <property type="entry name" value="HMA_dom_sf"/>
</dbReference>
<evidence type="ECO:0000256" key="8">
    <source>
        <dbReference type="SAM" id="Phobius"/>
    </source>
</evidence>
<accession>A0A7J7G5T6</accession>
<dbReference type="GO" id="GO:0016020">
    <property type="term" value="C:membrane"/>
    <property type="evidence" value="ECO:0007669"/>
    <property type="project" value="UniProtKB-SubCell"/>
</dbReference>
<evidence type="ECO:0000313" key="11">
    <source>
        <dbReference type="Proteomes" id="UP000593564"/>
    </source>
</evidence>
<comment type="caution">
    <text evidence="10">The sequence shown here is derived from an EMBL/GenBank/DDBJ whole genome shotgun (WGS) entry which is preliminary data.</text>
</comment>
<keyword evidence="4" id="KW-0449">Lipoprotein</keyword>
<dbReference type="Pfam" id="PF00403">
    <property type="entry name" value="HMA"/>
    <property type="match status" value="1"/>
</dbReference>
<keyword evidence="11" id="KW-1185">Reference proteome</keyword>
<evidence type="ECO:0000313" key="10">
    <source>
        <dbReference type="EMBL" id="KAF5936069.1"/>
    </source>
</evidence>
<dbReference type="InterPro" id="IPR006121">
    <property type="entry name" value="HMA_dom"/>
</dbReference>
<reference evidence="11" key="1">
    <citation type="journal article" date="2020" name="Nat. Commun.">
        <title>Genome assembly of wild tea tree DASZ reveals pedigree and selection history of tea varieties.</title>
        <authorList>
            <person name="Zhang W."/>
            <person name="Zhang Y."/>
            <person name="Qiu H."/>
            <person name="Guo Y."/>
            <person name="Wan H."/>
            <person name="Zhang X."/>
            <person name="Scossa F."/>
            <person name="Alseekh S."/>
            <person name="Zhang Q."/>
            <person name="Wang P."/>
            <person name="Xu L."/>
            <person name="Schmidt M.H."/>
            <person name="Jia X."/>
            <person name="Li D."/>
            <person name="Zhu A."/>
            <person name="Guo F."/>
            <person name="Chen W."/>
            <person name="Ni D."/>
            <person name="Usadel B."/>
            <person name="Fernie A.R."/>
            <person name="Wen W."/>
        </authorList>
    </citation>
    <scope>NUCLEOTIDE SEQUENCE [LARGE SCALE GENOMIC DNA]</scope>
    <source>
        <strain evidence="11">cv. G240</strain>
    </source>
</reference>
<feature type="compositionally biased region" description="Basic and acidic residues" evidence="7">
    <location>
        <begin position="99"/>
        <end position="133"/>
    </location>
</feature>
<proteinExistence type="inferred from homology"/>
<keyword evidence="8" id="KW-1133">Transmembrane helix</keyword>
<sequence>MGANSWIVGCLAMIMVVMVHSDGAFYANSKKVVLKLAINDDKAKKKVIETVSKLAGIESIAVDMKENKLTVIGDVDLVTLVKKLRKLCHTETVSVGPAKELEKKNGKPKKDEGKKVEEPKKDGGRRKDEEEGKKIAELVSAYNPQIAQYYYVDNKEENPEGCVIC</sequence>
<keyword evidence="2" id="KW-0488">Methylation</keyword>
<comment type="similarity">
    <text evidence="6">Belongs to the HIPP family.</text>
</comment>
<keyword evidence="5" id="KW-0636">Prenylation</keyword>
<dbReference type="GO" id="GO:0009626">
    <property type="term" value="P:plant-type hypersensitive response"/>
    <property type="evidence" value="ECO:0007669"/>
    <property type="project" value="UniProtKB-KW"/>
</dbReference>
<gene>
    <name evidence="10" type="ORF">HYC85_027198</name>
</gene>
<evidence type="ECO:0000256" key="1">
    <source>
        <dbReference type="ARBA" id="ARBA00004170"/>
    </source>
</evidence>
<comment type="subcellular location">
    <subcellularLocation>
        <location evidence="1">Membrane</location>
        <topology evidence="1">Peripheral membrane protein</topology>
    </subcellularLocation>
</comment>
<evidence type="ECO:0000256" key="3">
    <source>
        <dbReference type="ARBA" id="ARBA00022723"/>
    </source>
</evidence>
<dbReference type="Proteomes" id="UP000593564">
    <property type="component" value="Unassembled WGS sequence"/>
</dbReference>
<keyword evidence="8" id="KW-0812">Transmembrane</keyword>
<evidence type="ECO:0000256" key="4">
    <source>
        <dbReference type="ARBA" id="ARBA00023288"/>
    </source>
</evidence>
<feature type="domain" description="HMA" evidence="9">
    <location>
        <begin position="29"/>
        <end position="96"/>
    </location>
</feature>
<dbReference type="PANTHER" id="PTHR45811:SF49">
    <property type="entry name" value="OS04G0667600 PROTEIN"/>
    <property type="match status" value="1"/>
</dbReference>
<dbReference type="PROSITE" id="PS50846">
    <property type="entry name" value="HMA_2"/>
    <property type="match status" value="1"/>
</dbReference>
<dbReference type="Gene3D" id="3.30.70.100">
    <property type="match status" value="1"/>
</dbReference>
<protein>
    <recommendedName>
        <fullName evidence="9">HMA domain-containing protein</fullName>
    </recommendedName>
</protein>
<keyword evidence="8" id="KW-0472">Membrane</keyword>
<feature type="transmembrane region" description="Helical" evidence="8">
    <location>
        <begin position="6"/>
        <end position="27"/>
    </location>
</feature>
<reference evidence="10 11" key="2">
    <citation type="submission" date="2020-07" db="EMBL/GenBank/DDBJ databases">
        <title>Genome assembly of wild tea tree DASZ reveals pedigree and selection history of tea varieties.</title>
        <authorList>
            <person name="Zhang W."/>
        </authorList>
    </citation>
    <scope>NUCLEOTIDE SEQUENCE [LARGE SCALE GENOMIC DNA]</scope>
    <source>
        <strain evidence="11">cv. G240</strain>
        <tissue evidence="10">Leaf</tissue>
    </source>
</reference>
<dbReference type="SUPFAM" id="SSF55008">
    <property type="entry name" value="HMA, heavy metal-associated domain"/>
    <property type="match status" value="1"/>
</dbReference>
<name>A0A7J7G5T6_CAMSI</name>
<keyword evidence="3" id="KW-0479">Metal-binding</keyword>
<evidence type="ECO:0000259" key="9">
    <source>
        <dbReference type="PROSITE" id="PS50846"/>
    </source>
</evidence>
<evidence type="ECO:0000256" key="7">
    <source>
        <dbReference type="SAM" id="MobiDB-lite"/>
    </source>
</evidence>
<dbReference type="AlphaFoldDB" id="A0A7J7G5T6"/>
<feature type="region of interest" description="Disordered" evidence="7">
    <location>
        <begin position="96"/>
        <end position="133"/>
    </location>
</feature>